<evidence type="ECO:0000313" key="7">
    <source>
        <dbReference type="Ensembl" id="ENSGGOP00000049713.1"/>
    </source>
</evidence>
<dbReference type="Bgee" id="ENSGGOG00000013912">
    <property type="expression patterns" value="Expressed in cerebellum and 6 other cell types or tissues"/>
</dbReference>
<dbReference type="PANTHER" id="PTHR12587">
    <property type="entry name" value="LAR INTERACTING PROTEIN LIP -RELATED PROTEIN"/>
    <property type="match status" value="1"/>
</dbReference>
<dbReference type="SUPFAM" id="SSF47769">
    <property type="entry name" value="SAM/Pointed domain"/>
    <property type="match status" value="2"/>
</dbReference>
<evidence type="ECO:0000256" key="2">
    <source>
        <dbReference type="ARBA" id="ARBA00022737"/>
    </source>
</evidence>
<dbReference type="Pfam" id="PF07647">
    <property type="entry name" value="SAM_2"/>
    <property type="match status" value="1"/>
</dbReference>
<feature type="coiled-coil region" evidence="4">
    <location>
        <begin position="82"/>
        <end position="123"/>
    </location>
</feature>
<dbReference type="EMBL" id="CABD030008372">
    <property type="status" value="NOT_ANNOTATED_CDS"/>
    <property type="molecule type" value="Genomic_DNA"/>
</dbReference>
<accession>A0A2I2ZRE1</accession>
<dbReference type="Pfam" id="PF00536">
    <property type="entry name" value="SAM_1"/>
    <property type="match status" value="1"/>
</dbReference>
<dbReference type="Proteomes" id="UP000001519">
    <property type="component" value="Chromosome 1"/>
</dbReference>
<evidence type="ECO:0000313" key="8">
    <source>
        <dbReference type="Proteomes" id="UP000001519"/>
    </source>
</evidence>
<feature type="region of interest" description="Disordered" evidence="5">
    <location>
        <begin position="1"/>
        <end position="70"/>
    </location>
</feature>
<evidence type="ECO:0000256" key="1">
    <source>
        <dbReference type="ARBA" id="ARBA00007026"/>
    </source>
</evidence>
<feature type="domain" description="SAM" evidence="6">
    <location>
        <begin position="447"/>
        <end position="479"/>
    </location>
</feature>
<dbReference type="InterPro" id="IPR037620">
    <property type="entry name" value="LIP-1_SAM_1"/>
</dbReference>
<dbReference type="AlphaFoldDB" id="A0A2I2ZRE1"/>
<dbReference type="InterPro" id="IPR029515">
    <property type="entry name" value="Liprin"/>
</dbReference>
<keyword evidence="8" id="KW-1185">Reference proteome</keyword>
<keyword evidence="3 4" id="KW-0175">Coiled coil</keyword>
<dbReference type="Gene3D" id="1.10.150.50">
    <property type="entry name" value="Transcription Factor, Ets-1"/>
    <property type="match status" value="2"/>
</dbReference>
<organism evidence="7 8">
    <name type="scientific">Gorilla gorilla gorilla</name>
    <name type="common">Western lowland gorilla</name>
    <dbReference type="NCBI Taxonomy" id="9595"/>
    <lineage>
        <taxon>Eukaryota</taxon>
        <taxon>Metazoa</taxon>
        <taxon>Chordata</taxon>
        <taxon>Craniata</taxon>
        <taxon>Vertebrata</taxon>
        <taxon>Euteleostomi</taxon>
        <taxon>Mammalia</taxon>
        <taxon>Eutheria</taxon>
        <taxon>Euarchontoglires</taxon>
        <taxon>Primates</taxon>
        <taxon>Haplorrhini</taxon>
        <taxon>Catarrhini</taxon>
        <taxon>Hominidae</taxon>
        <taxon>Gorilla</taxon>
    </lineage>
</organism>
<feature type="region of interest" description="Disordered" evidence="5">
    <location>
        <begin position="237"/>
        <end position="273"/>
    </location>
</feature>
<dbReference type="FunFam" id="1.10.150.50:FF:000003">
    <property type="entry name" value="liprin-alpha-2 isoform X1"/>
    <property type="match status" value="1"/>
</dbReference>
<feature type="domain" description="SAM" evidence="6">
    <location>
        <begin position="345"/>
        <end position="411"/>
    </location>
</feature>
<dbReference type="InterPro" id="IPR001660">
    <property type="entry name" value="SAM"/>
</dbReference>
<dbReference type="Ensembl" id="ENSGGOT00000064111.1">
    <property type="protein sequence ID" value="ENSGGOP00000049713.1"/>
    <property type="gene ID" value="ENSGGOG00000013912.3"/>
</dbReference>
<reference evidence="7" key="4">
    <citation type="submission" date="2025-09" db="UniProtKB">
        <authorList>
            <consortium name="Ensembl"/>
        </authorList>
    </citation>
    <scope>IDENTIFICATION</scope>
</reference>
<dbReference type="SMART" id="SM00454">
    <property type="entry name" value="SAM"/>
    <property type="match status" value="2"/>
</dbReference>
<protein>
    <submittedName>
        <fullName evidence="7">PTPRF interacting protein alpha 4</fullName>
    </submittedName>
</protein>
<dbReference type="GeneTree" id="ENSGT01050000244900"/>
<feature type="compositionally biased region" description="Acidic residues" evidence="5">
    <location>
        <begin position="55"/>
        <end position="67"/>
    </location>
</feature>
<reference evidence="8" key="1">
    <citation type="submission" date="2011-05" db="EMBL/GenBank/DDBJ databases">
        <title>Insights into the evolution of the great apes provided by the gorilla genome.</title>
        <authorList>
            <person name="Scally A."/>
        </authorList>
    </citation>
    <scope>NUCLEOTIDE SEQUENCE [LARGE SCALE GENOMIC DNA]</scope>
</reference>
<reference evidence="7" key="3">
    <citation type="submission" date="2025-08" db="UniProtKB">
        <authorList>
            <consortium name="Ensembl"/>
        </authorList>
    </citation>
    <scope>IDENTIFICATION</scope>
</reference>
<feature type="compositionally biased region" description="Basic and acidic residues" evidence="5">
    <location>
        <begin position="200"/>
        <end position="211"/>
    </location>
</feature>
<name>A0A2I2ZRE1_GORGO</name>
<feature type="compositionally biased region" description="Basic and acidic residues" evidence="5">
    <location>
        <begin position="27"/>
        <end position="37"/>
    </location>
</feature>
<dbReference type="PANTHER" id="PTHR12587:SF5">
    <property type="entry name" value="LIPRIN-ALPHA-4"/>
    <property type="match status" value="1"/>
</dbReference>
<proteinExistence type="inferred from homology"/>
<evidence type="ECO:0000256" key="5">
    <source>
        <dbReference type="SAM" id="MobiDB-lite"/>
    </source>
</evidence>
<dbReference type="PROSITE" id="PS50105">
    <property type="entry name" value="SAM_DOMAIN"/>
    <property type="match status" value="2"/>
</dbReference>
<feature type="compositionally biased region" description="Polar residues" evidence="5">
    <location>
        <begin position="161"/>
        <end position="172"/>
    </location>
</feature>
<feature type="compositionally biased region" description="Low complexity" evidence="5">
    <location>
        <begin position="245"/>
        <end position="258"/>
    </location>
</feature>
<dbReference type="EMBL" id="CABD030008371">
    <property type="status" value="NOT_ANNOTATED_CDS"/>
    <property type="molecule type" value="Genomic_DNA"/>
</dbReference>
<keyword evidence="2" id="KW-0677">Repeat</keyword>
<dbReference type="EMBL" id="CABD030008373">
    <property type="status" value="NOT_ANNOTATED_CDS"/>
    <property type="molecule type" value="Genomic_DNA"/>
</dbReference>
<feature type="region of interest" description="Disordered" evidence="5">
    <location>
        <begin position="154"/>
        <end position="225"/>
    </location>
</feature>
<dbReference type="GO" id="GO:0005737">
    <property type="term" value="C:cytoplasm"/>
    <property type="evidence" value="ECO:0007669"/>
    <property type="project" value="UniProtKB-ARBA"/>
</dbReference>
<gene>
    <name evidence="7" type="primary">PPFIA4</name>
</gene>
<dbReference type="CDD" id="cd09562">
    <property type="entry name" value="SAM_liprin-alpha1_2_3_4_repeat1"/>
    <property type="match status" value="1"/>
</dbReference>
<evidence type="ECO:0000256" key="4">
    <source>
        <dbReference type="SAM" id="Coils"/>
    </source>
</evidence>
<evidence type="ECO:0000256" key="3">
    <source>
        <dbReference type="ARBA" id="ARBA00023054"/>
    </source>
</evidence>
<evidence type="ECO:0000259" key="6">
    <source>
        <dbReference type="PROSITE" id="PS50105"/>
    </source>
</evidence>
<comment type="similarity">
    <text evidence="1">Belongs to the liprin family. Liprin-alpha subfamily.</text>
</comment>
<reference evidence="7 8" key="2">
    <citation type="journal article" date="2012" name="Nature">
        <title>Insights into hominid evolution from the gorilla genome sequence.</title>
        <authorList>
            <person name="Scally A."/>
            <person name="Dutheil J.Y."/>
            <person name="Hillier L.W."/>
            <person name="Jordan G.E."/>
            <person name="Goodhead I."/>
            <person name="Herrero J."/>
            <person name="Hobolth A."/>
            <person name="Lappalainen T."/>
            <person name="Mailund T."/>
            <person name="Marques-Bonet T."/>
            <person name="McCarthy S."/>
            <person name="Montgomery S.H."/>
            <person name="Schwalie P.C."/>
            <person name="Tang Y.A."/>
            <person name="Ward M.C."/>
            <person name="Xue Y."/>
            <person name="Yngvadottir B."/>
            <person name="Alkan C."/>
            <person name="Andersen L.N."/>
            <person name="Ayub Q."/>
            <person name="Ball E.V."/>
            <person name="Beal K."/>
            <person name="Bradley B.J."/>
            <person name="Chen Y."/>
            <person name="Clee C.M."/>
            <person name="Fitzgerald S."/>
            <person name="Graves T.A."/>
            <person name="Gu Y."/>
            <person name="Heath P."/>
            <person name="Heger A."/>
            <person name="Karakoc E."/>
            <person name="Kolb-Kokocinski A."/>
            <person name="Laird G.K."/>
            <person name="Lunter G."/>
            <person name="Meader S."/>
            <person name="Mort M."/>
            <person name="Mullikin J.C."/>
            <person name="Munch K."/>
            <person name="O'Connor T.D."/>
            <person name="Phillips A.D."/>
            <person name="Prado-Martinez J."/>
            <person name="Rogers A.S."/>
            <person name="Sajjadian S."/>
            <person name="Schmidt D."/>
            <person name="Shaw K."/>
            <person name="Simpson J.T."/>
            <person name="Stenson P.D."/>
            <person name="Turner D.J."/>
            <person name="Vigilant L."/>
            <person name="Vilella A.J."/>
            <person name="Whitener W."/>
            <person name="Zhu B."/>
            <person name="Cooper D.N."/>
            <person name="de Jong P."/>
            <person name="Dermitzakis E.T."/>
            <person name="Eichler E.E."/>
            <person name="Flicek P."/>
            <person name="Goldman N."/>
            <person name="Mundy N.I."/>
            <person name="Ning Z."/>
            <person name="Odom D.T."/>
            <person name="Ponting C.P."/>
            <person name="Quail M.A."/>
            <person name="Ryder O.A."/>
            <person name="Searle S.M."/>
            <person name="Warren W.C."/>
            <person name="Wilson R.K."/>
            <person name="Schierup M.H."/>
            <person name="Rogers J."/>
            <person name="Tyler-Smith C."/>
            <person name="Durbin R."/>
        </authorList>
    </citation>
    <scope>NUCLEOTIDE SEQUENCE [LARGE SCALE GENOMIC DNA]</scope>
</reference>
<sequence>MGSAADVRFSLGTTTHAAPGVHRRYSALREESAKDWETSPLPGMLAPAAAPAFDSDPEISDVDEDEPGGLVGSADVVSPSGHSDAQTLAMMLQEQLDAINEEIRMIQEEKESTELRAEEIETRVTSGSMEALNLKQLRKRGSIPTSLTALSLASASPPLSGRSTAKLTSRSAAQDLDRMGVMTLPSDLRKHRRKLLSPVSREENREDKATIKCETSPPSSPRTLRLEKLGHPALSQEEGKSALEDQGSNPSSSNSSQDSLHKGAKRKGIKSSIGRLFGKKEKGRLIQLSRDGATGHVLLTDSEFSMQEPMVPAKLGTQAEKDRRLKKKHQLLEDARRKGMPFAQWDGPTVVSWLELWVGMPAWYVAACRANVKSGAIMSALSDTEIQREIGISNALHRLKLRLAIQEMVSLTSPSAPPTSRTSSGNVWVTHEEMETLETSTKTVLVWTNDQVVHWVQSIGLRDYAGNLHESGVHGALLALDENFDHNTLALILQIPTQNTQGDDKVFRRAPSWRKRFRPREHHGRGGMLSASAETLPAGFRVSTLGPLQPPPAPPKKIMPEAHSHYLYGHMLSAFRD</sequence>
<dbReference type="InterPro" id="IPR013761">
    <property type="entry name" value="SAM/pointed_sf"/>
</dbReference>